<evidence type="ECO:0000256" key="7">
    <source>
        <dbReference type="ARBA" id="ARBA00023163"/>
    </source>
</evidence>
<organism evidence="11">
    <name type="scientific">Oryza brachyantha</name>
    <name type="common">malo sina</name>
    <dbReference type="NCBI Taxonomy" id="4533"/>
    <lineage>
        <taxon>Eukaryota</taxon>
        <taxon>Viridiplantae</taxon>
        <taxon>Streptophyta</taxon>
        <taxon>Embryophyta</taxon>
        <taxon>Tracheophyta</taxon>
        <taxon>Spermatophyta</taxon>
        <taxon>Magnoliopsida</taxon>
        <taxon>Liliopsida</taxon>
        <taxon>Poales</taxon>
        <taxon>Poaceae</taxon>
        <taxon>BOP clade</taxon>
        <taxon>Oryzoideae</taxon>
        <taxon>Oryzeae</taxon>
        <taxon>Oryzinae</taxon>
        <taxon>Oryza</taxon>
    </lineage>
</organism>
<dbReference type="EnsemblPlants" id="OB04G18770.1">
    <property type="protein sequence ID" value="OB04G18770.1"/>
    <property type="gene ID" value="OB04G18770"/>
</dbReference>
<dbReference type="HOGENOM" id="CLU_1470367_0_0_1"/>
<comment type="function">
    <text evidence="1">DNA-binding protein that specifically recognizes a negative element (S1F) within the RPS1 promoter.</text>
</comment>
<comment type="similarity">
    <text evidence="3">Belongs to the S1FA transcription factor family.</text>
</comment>
<feature type="region of interest" description="Disordered" evidence="9">
    <location>
        <begin position="159"/>
        <end position="184"/>
    </location>
</feature>
<dbReference type="GO" id="GO:0005634">
    <property type="term" value="C:nucleus"/>
    <property type="evidence" value="ECO:0007669"/>
    <property type="project" value="UniProtKB-SubCell"/>
</dbReference>
<keyword evidence="6" id="KW-0238">DNA-binding</keyword>
<evidence type="ECO:0000256" key="2">
    <source>
        <dbReference type="ARBA" id="ARBA00004123"/>
    </source>
</evidence>
<keyword evidence="8" id="KW-0539">Nucleus</keyword>
<keyword evidence="10" id="KW-0812">Transmembrane</keyword>
<reference evidence="11" key="1">
    <citation type="journal article" date="2013" name="Nat. Commun.">
        <title>Whole-genome sequencing of Oryza brachyantha reveals mechanisms underlying Oryza genome evolution.</title>
        <authorList>
            <person name="Chen J."/>
            <person name="Huang Q."/>
            <person name="Gao D."/>
            <person name="Wang J."/>
            <person name="Lang Y."/>
            <person name="Liu T."/>
            <person name="Li B."/>
            <person name="Bai Z."/>
            <person name="Luis Goicoechea J."/>
            <person name="Liang C."/>
            <person name="Chen C."/>
            <person name="Zhang W."/>
            <person name="Sun S."/>
            <person name="Liao Y."/>
            <person name="Zhang X."/>
            <person name="Yang L."/>
            <person name="Song C."/>
            <person name="Wang M."/>
            <person name="Shi J."/>
            <person name="Liu G."/>
            <person name="Liu J."/>
            <person name="Zhou H."/>
            <person name="Zhou W."/>
            <person name="Yu Q."/>
            <person name="An N."/>
            <person name="Chen Y."/>
            <person name="Cai Q."/>
            <person name="Wang B."/>
            <person name="Liu B."/>
            <person name="Min J."/>
            <person name="Huang Y."/>
            <person name="Wu H."/>
            <person name="Li Z."/>
            <person name="Zhang Y."/>
            <person name="Yin Y."/>
            <person name="Song W."/>
            <person name="Jiang J."/>
            <person name="Jackson S.A."/>
            <person name="Wing R.A."/>
            <person name="Wang J."/>
            <person name="Chen M."/>
        </authorList>
    </citation>
    <scope>NUCLEOTIDE SEQUENCE [LARGE SCALE GENOMIC DNA]</scope>
    <source>
        <strain evidence="11">cv. IRGC 101232</strain>
    </source>
</reference>
<keyword evidence="12" id="KW-1185">Reference proteome</keyword>
<dbReference type="AlphaFoldDB" id="J3LXK2"/>
<evidence type="ECO:0000256" key="9">
    <source>
        <dbReference type="SAM" id="MobiDB-lite"/>
    </source>
</evidence>
<dbReference type="GO" id="GO:0003677">
    <property type="term" value="F:DNA binding"/>
    <property type="evidence" value="ECO:0007669"/>
    <property type="project" value="UniProtKB-KW"/>
</dbReference>
<dbReference type="GO" id="GO:0006355">
    <property type="term" value="P:regulation of DNA-templated transcription"/>
    <property type="evidence" value="ECO:0007669"/>
    <property type="project" value="InterPro"/>
</dbReference>
<evidence type="ECO:0000256" key="4">
    <source>
        <dbReference type="ARBA" id="ARBA00022491"/>
    </source>
</evidence>
<evidence type="ECO:0000313" key="11">
    <source>
        <dbReference type="EnsemblPlants" id="OB04G18770.1"/>
    </source>
</evidence>
<evidence type="ECO:0000256" key="5">
    <source>
        <dbReference type="ARBA" id="ARBA00023015"/>
    </source>
</evidence>
<keyword evidence="10" id="KW-0472">Membrane</keyword>
<evidence type="ECO:0000256" key="6">
    <source>
        <dbReference type="ARBA" id="ARBA00023125"/>
    </source>
</evidence>
<protein>
    <recommendedName>
        <fullName evidence="13">DNA-binding protein S1FA2</fullName>
    </recommendedName>
</protein>
<dbReference type="STRING" id="4533.J3LXK2"/>
<reference evidence="11" key="2">
    <citation type="submission" date="2013-04" db="UniProtKB">
        <authorList>
            <consortium name="EnsemblPlants"/>
        </authorList>
    </citation>
    <scope>IDENTIFICATION</scope>
</reference>
<dbReference type="PANTHER" id="PTHR35298:SF11">
    <property type="entry name" value="DNA-BINDING PROTEIN S1FA1-RELATED"/>
    <property type="match status" value="1"/>
</dbReference>
<keyword evidence="7" id="KW-0804">Transcription</keyword>
<name>J3LXK2_ORYBR</name>
<evidence type="ECO:0000256" key="10">
    <source>
        <dbReference type="SAM" id="Phobius"/>
    </source>
</evidence>
<keyword evidence="5" id="KW-0805">Transcription regulation</keyword>
<dbReference type="eggNOG" id="ENOG502S3X9">
    <property type="taxonomic scope" value="Eukaryota"/>
</dbReference>
<evidence type="ECO:0000256" key="8">
    <source>
        <dbReference type="ARBA" id="ARBA00023242"/>
    </source>
</evidence>
<evidence type="ECO:0000313" key="12">
    <source>
        <dbReference type="Proteomes" id="UP000006038"/>
    </source>
</evidence>
<keyword evidence="10" id="KW-1133">Transmembrane helix</keyword>
<comment type="subcellular location">
    <subcellularLocation>
        <location evidence="2">Nucleus</location>
    </subcellularLocation>
</comment>
<dbReference type="Pfam" id="PF04689">
    <property type="entry name" value="S1FA"/>
    <property type="match status" value="1"/>
</dbReference>
<dbReference type="InterPro" id="IPR006779">
    <property type="entry name" value="S1FA_DNA-bd"/>
</dbReference>
<evidence type="ECO:0000256" key="3">
    <source>
        <dbReference type="ARBA" id="ARBA00007382"/>
    </source>
</evidence>
<dbReference type="PANTHER" id="PTHR35298">
    <property type="entry name" value="DNA-BINDING PROTEIN S1FA2"/>
    <property type="match status" value="1"/>
</dbReference>
<feature type="transmembrane region" description="Helical" evidence="10">
    <location>
        <begin position="129"/>
        <end position="153"/>
    </location>
</feature>
<dbReference type="Gramene" id="OB04G18770.1">
    <property type="protein sequence ID" value="OB04G18770.1"/>
    <property type="gene ID" value="OB04G18770"/>
</dbReference>
<evidence type="ECO:0008006" key="13">
    <source>
        <dbReference type="Google" id="ProtNLM"/>
    </source>
</evidence>
<proteinExistence type="inferred from homology"/>
<feature type="compositionally biased region" description="Basic residues" evidence="9">
    <location>
        <begin position="159"/>
        <end position="174"/>
    </location>
</feature>
<evidence type="ECO:0000256" key="1">
    <source>
        <dbReference type="ARBA" id="ARBA00002946"/>
    </source>
</evidence>
<keyword evidence="4" id="KW-0678">Repressor</keyword>
<sequence length="184" mass="20278">MFILSFFTRTVSLTICWVGPPAHLPKIHPSHHLHHHFRSPSLSNRSCVLPSLISPKFQNFPSPAPLNPIRSSNPFSLVPDRAAASSGAAQSRRKSLVREVLVAAMAEQFADSANNVVIEEVSKGLNPGMIVLLVVATFLLLFFVGNYALYVYAQKTLPPRKKKPVSKKKMKREKLKQGVSAPGE</sequence>
<dbReference type="Proteomes" id="UP000006038">
    <property type="component" value="Chromosome 4"/>
</dbReference>
<accession>J3LXK2</accession>